<keyword evidence="13" id="KW-1185">Reference proteome</keyword>
<dbReference type="Pfam" id="PF00933">
    <property type="entry name" value="Glyco_hydro_3"/>
    <property type="match status" value="1"/>
</dbReference>
<dbReference type="Gene3D" id="3.20.20.300">
    <property type="entry name" value="Glycoside hydrolase, family 3, N-terminal domain"/>
    <property type="match status" value="1"/>
</dbReference>
<dbReference type="PANTHER" id="PTHR30620">
    <property type="entry name" value="PERIPLASMIC BETA-GLUCOSIDASE-RELATED"/>
    <property type="match status" value="1"/>
</dbReference>
<reference evidence="12 13" key="1">
    <citation type="submission" date="2020-04" db="EMBL/GenBank/DDBJ databases">
        <title>MicrobeNet Type strains.</title>
        <authorList>
            <person name="Nicholson A.C."/>
        </authorList>
    </citation>
    <scope>NUCLEOTIDE SEQUENCE [LARGE SCALE GENOMIC DNA]</scope>
    <source>
        <strain evidence="12 13">ATCC BAA-787</strain>
    </source>
</reference>
<evidence type="ECO:0000256" key="2">
    <source>
        <dbReference type="ARBA" id="ARBA00005336"/>
    </source>
</evidence>
<dbReference type="InterPro" id="IPR008979">
    <property type="entry name" value="Galactose-bd-like_sf"/>
</dbReference>
<evidence type="ECO:0000256" key="8">
    <source>
        <dbReference type="ARBA" id="ARBA00023295"/>
    </source>
</evidence>
<dbReference type="InterPro" id="IPR019800">
    <property type="entry name" value="Glyco_hydro_3_AS"/>
</dbReference>
<keyword evidence="5" id="KW-0677">Repeat</keyword>
<dbReference type="InterPro" id="IPR038081">
    <property type="entry name" value="CalX-like_sf"/>
</dbReference>
<dbReference type="Proteomes" id="UP000777774">
    <property type="component" value="Unassembled WGS sequence"/>
</dbReference>
<dbReference type="InterPro" id="IPR002772">
    <property type="entry name" value="Glyco_hydro_3_C"/>
</dbReference>
<evidence type="ECO:0000256" key="1">
    <source>
        <dbReference type="ARBA" id="ARBA00000448"/>
    </source>
</evidence>
<evidence type="ECO:0000256" key="10">
    <source>
        <dbReference type="SAM" id="MobiDB-lite"/>
    </source>
</evidence>
<dbReference type="SUPFAM" id="SSF49785">
    <property type="entry name" value="Galactose-binding domain-like"/>
    <property type="match status" value="3"/>
</dbReference>
<organism evidence="12 13">
    <name type="scientific">Cellulomonas septica</name>
    <dbReference type="NCBI Taxonomy" id="285080"/>
    <lineage>
        <taxon>Bacteria</taxon>
        <taxon>Bacillati</taxon>
        <taxon>Actinomycetota</taxon>
        <taxon>Actinomycetes</taxon>
        <taxon>Micrococcales</taxon>
        <taxon>Cellulomonadaceae</taxon>
        <taxon>Cellulomonas</taxon>
    </lineage>
</organism>
<evidence type="ECO:0000259" key="11">
    <source>
        <dbReference type="PROSITE" id="PS50022"/>
    </source>
</evidence>
<dbReference type="SUPFAM" id="SSF52279">
    <property type="entry name" value="Beta-D-glucan exohydrolase, C-terminal domain"/>
    <property type="match status" value="1"/>
</dbReference>
<dbReference type="Pfam" id="PF01915">
    <property type="entry name" value="Glyco_hydro_3_C"/>
    <property type="match status" value="1"/>
</dbReference>
<comment type="caution">
    <text evidence="12">The sequence shown here is derived from an EMBL/GenBank/DDBJ whole genome shotgun (WGS) entry which is preliminary data.</text>
</comment>
<dbReference type="InterPro" id="IPR036962">
    <property type="entry name" value="Glyco_hydro_3_N_sf"/>
</dbReference>
<dbReference type="PROSITE" id="PS00775">
    <property type="entry name" value="GLYCOSYL_HYDROL_F3"/>
    <property type="match status" value="1"/>
</dbReference>
<comment type="similarity">
    <text evidence="2 9">Belongs to the glycosyl hydrolase 3 family.</text>
</comment>
<dbReference type="InterPro" id="IPR017853">
    <property type="entry name" value="GH"/>
</dbReference>
<evidence type="ECO:0000256" key="6">
    <source>
        <dbReference type="ARBA" id="ARBA00022801"/>
    </source>
</evidence>
<protein>
    <recommendedName>
        <fullName evidence="3">beta-glucosidase</fullName>
        <ecNumber evidence="3">3.2.1.21</ecNumber>
    </recommendedName>
</protein>
<dbReference type="InterPro" id="IPR001764">
    <property type="entry name" value="Glyco_hydro_3_N"/>
</dbReference>
<dbReference type="Gene3D" id="2.60.40.2030">
    <property type="match status" value="2"/>
</dbReference>
<dbReference type="InterPro" id="IPR003644">
    <property type="entry name" value="Calx_beta"/>
</dbReference>
<evidence type="ECO:0000313" key="12">
    <source>
        <dbReference type="EMBL" id="NKY40278.1"/>
    </source>
</evidence>
<dbReference type="RefSeq" id="WP_168679248.1">
    <property type="nucleotide sequence ID" value="NZ_JAAXOY010000315.1"/>
</dbReference>
<dbReference type="SUPFAM" id="SSF51445">
    <property type="entry name" value="(Trans)glycosidases"/>
    <property type="match status" value="1"/>
</dbReference>
<evidence type="ECO:0000313" key="13">
    <source>
        <dbReference type="Proteomes" id="UP000777774"/>
    </source>
</evidence>
<keyword evidence="7" id="KW-0106">Calcium</keyword>
<dbReference type="InterPro" id="IPR036881">
    <property type="entry name" value="Glyco_hydro_3_C_sf"/>
</dbReference>
<dbReference type="PANTHER" id="PTHR30620:SF16">
    <property type="entry name" value="LYSOSOMAL BETA GLUCOSIDASE"/>
    <property type="match status" value="1"/>
</dbReference>
<keyword evidence="4" id="KW-0732">Signal</keyword>
<keyword evidence="8 9" id="KW-0326">Glycosidase</keyword>
<dbReference type="Pfam" id="PF00754">
    <property type="entry name" value="F5_F8_type_C"/>
    <property type="match status" value="1"/>
</dbReference>
<feature type="domain" description="F5/8 type C" evidence="11">
    <location>
        <begin position="1"/>
        <end position="151"/>
    </location>
</feature>
<comment type="catalytic activity">
    <reaction evidence="1">
        <text>Hydrolysis of terminal, non-reducing beta-D-glucosyl residues with release of beta-D-glucose.</text>
        <dbReference type="EC" id="3.2.1.21"/>
    </reaction>
</comment>
<evidence type="ECO:0000256" key="9">
    <source>
        <dbReference type="RuleBase" id="RU361161"/>
    </source>
</evidence>
<dbReference type="EC" id="3.2.1.21" evidence="3"/>
<evidence type="ECO:0000256" key="7">
    <source>
        <dbReference type="ARBA" id="ARBA00022837"/>
    </source>
</evidence>
<dbReference type="Gene3D" id="3.40.50.1700">
    <property type="entry name" value="Glycoside hydrolase family 3 C-terminal domain"/>
    <property type="match status" value="1"/>
</dbReference>
<dbReference type="PRINTS" id="PR00133">
    <property type="entry name" value="GLHYDRLASE3"/>
</dbReference>
<keyword evidence="6 9" id="KW-0378">Hydrolase</keyword>
<dbReference type="InterPro" id="IPR000421">
    <property type="entry name" value="FA58C"/>
</dbReference>
<dbReference type="InterPro" id="IPR005087">
    <property type="entry name" value="CBM11"/>
</dbReference>
<feature type="non-terminal residue" evidence="12">
    <location>
        <position position="1377"/>
    </location>
</feature>
<dbReference type="EMBL" id="JAAXOY010000315">
    <property type="protein sequence ID" value="NKY40278.1"/>
    <property type="molecule type" value="Genomic_DNA"/>
</dbReference>
<evidence type="ECO:0000256" key="3">
    <source>
        <dbReference type="ARBA" id="ARBA00012744"/>
    </source>
</evidence>
<dbReference type="PROSITE" id="PS50022">
    <property type="entry name" value="FA58C_3"/>
    <property type="match status" value="1"/>
</dbReference>
<dbReference type="Pfam" id="PF03160">
    <property type="entry name" value="Calx-beta"/>
    <property type="match status" value="2"/>
</dbReference>
<dbReference type="SMART" id="SM00237">
    <property type="entry name" value="Calx_beta"/>
    <property type="match status" value="2"/>
</dbReference>
<dbReference type="SUPFAM" id="SSF141072">
    <property type="entry name" value="CalX-like"/>
    <property type="match status" value="2"/>
</dbReference>
<dbReference type="Gene3D" id="2.60.120.260">
    <property type="entry name" value="Galactose-binding domain-like"/>
    <property type="match status" value="1"/>
</dbReference>
<proteinExistence type="inferred from homology"/>
<feature type="region of interest" description="Disordered" evidence="10">
    <location>
        <begin position="1"/>
        <end position="42"/>
    </location>
</feature>
<sequence length="1377" mass="143493">GDLAHTGTATASQSQADADGTFPASAAVDGDPATRWASGNGPDEDVEFTAWLQVDLGTTAEVDRVVLAWEAAYATVYDVQVATAAPDDPASWTTVHAEPAGDGGTDEITLAAPTDARYVRVQMDERTSFDWEAPVLHWYGYSLFSVEVFGTPEAVPVAFGASTATVPAGQTAQVPVVLATAADTERSVRVAGTGGTASAGGDYTAVDQVVTFAPGTTSATVDVATVDHGPLAPARTVVLTLSDPSDGLVLGGRTTTTLTITPHGSLPDVGTVTVLDDFEDGVPQGWTTWGISAPVTPVLTTAPGDRPDSGDVLVATVGGTPAPGDWFGFTHDLAPTDWSDHDGFTFWFRGTGDGGLLRYELKSGGQLFEERVVDDTAGWRQVSVAFANLRLKNDPGNDARFDPTASTGFAVTLTDLGAGAWQFDDVALYDRVTTIEDAEGDVPIAEPGTTVGLFTWGSAGAEVSLGVTAMDREGGPADNHVLSGEYLIPSGGWGGFSQNLAAAQDWSSFRGIRLLWYASQDTRPASPTAGDDIKVELKDGGPDGEHSELWATTFKDNWSPDGSRWKLVELPFDQFTLGGYQPGDEATRNGTLDLTSAWGYALTFVPNTATPVAWAVDDVQLYGSAVPAPTAEVTPAQDVVLVDPGETAQVPLTLTTTDGAPLPEDVTVAYSTTDGTATAGEHYDTADGTLTFAAGTESGTTQTVEVTTHATAAQDDARTLELTLTATGAAVDRNPRIVLNALGAPYLDPDRPTAERVEDLLGRMTLAEKVGQMTQAERLGLQSPTQIGELGLGSVLSGGGSVPQDNTPGGWADMVDGFQREALASRLQVPIVYGVDAVHGHNNVVGATIFPHNDGLGAARDADLVERVQQVTAQEVRGTGVPWTFAPCLCVTRDERWGRSYESFGEDPALVTAMAEAAVTGLQGHDPADLSGPDKVLATAKHWVGDGGTTYVPEQAGNGYPIDQGVTHVASLDELRRLHVDPYVPAIEAGVGTIMPSYSAVSVDGGDPVRMHENGALNTDLLKGELGFDGFLISDWEGIDKLPGGTYAQKAARAVNAGLDMAMAPYNFGAFITSTVANVEGGVVSEERVDDAVRRILTQKFALGLFEQPFADRTHTADLGSAEHRAVAREAAARSQVLLKNTGTLPLAKDAHVYVAGSNADDLGNQMGGWTVSWQGGSGDTTTGTSILEAIQAVDPSVTYSEDASAPVGDATVGVVVVGETPYAEGVGDVGNNGKSLSLSTADRAAIDTVCAAVECVVLVVSGRPQLVTDKLDAIDALVASWLPGSEGTGVADVLFGDQPFTGRLPVTWPASADQVPVNVGDQNYDPLYAYGWGLRTDAQRDRLTTAAASLPAGDARDAVQAVLDADVWDGGTLDPD</sequence>
<feature type="non-terminal residue" evidence="12">
    <location>
        <position position="1"/>
    </location>
</feature>
<accession>A0ABX1K5J3</accession>
<gene>
    <name evidence="12" type="ORF">HGA02_12290</name>
</gene>
<evidence type="ECO:0000256" key="4">
    <source>
        <dbReference type="ARBA" id="ARBA00022729"/>
    </source>
</evidence>
<name>A0ABX1K5J3_9CELL</name>
<dbReference type="Gene3D" id="2.60.120.430">
    <property type="entry name" value="Galactose-binding lectin"/>
    <property type="match status" value="2"/>
</dbReference>
<dbReference type="Pfam" id="PF03425">
    <property type="entry name" value="CBM_11"/>
    <property type="match status" value="2"/>
</dbReference>
<feature type="compositionally biased region" description="Polar residues" evidence="10">
    <location>
        <begin position="7"/>
        <end position="16"/>
    </location>
</feature>
<evidence type="ECO:0000256" key="5">
    <source>
        <dbReference type="ARBA" id="ARBA00022737"/>
    </source>
</evidence>
<dbReference type="InterPro" id="IPR051915">
    <property type="entry name" value="Cellulose_Degrad_GH3"/>
</dbReference>